<reference evidence="2 3" key="1">
    <citation type="journal article" date="2019" name="Nat. Ecol. Evol.">
        <title>Megaphylogeny resolves global patterns of mushroom evolution.</title>
        <authorList>
            <person name="Varga T."/>
            <person name="Krizsan K."/>
            <person name="Foldi C."/>
            <person name="Dima B."/>
            <person name="Sanchez-Garcia M."/>
            <person name="Sanchez-Ramirez S."/>
            <person name="Szollosi G.J."/>
            <person name="Szarkandi J.G."/>
            <person name="Papp V."/>
            <person name="Albert L."/>
            <person name="Andreopoulos W."/>
            <person name="Angelini C."/>
            <person name="Antonin V."/>
            <person name="Barry K.W."/>
            <person name="Bougher N.L."/>
            <person name="Buchanan P."/>
            <person name="Buyck B."/>
            <person name="Bense V."/>
            <person name="Catcheside P."/>
            <person name="Chovatia M."/>
            <person name="Cooper J."/>
            <person name="Damon W."/>
            <person name="Desjardin D."/>
            <person name="Finy P."/>
            <person name="Geml J."/>
            <person name="Haridas S."/>
            <person name="Hughes K."/>
            <person name="Justo A."/>
            <person name="Karasinski D."/>
            <person name="Kautmanova I."/>
            <person name="Kiss B."/>
            <person name="Kocsube S."/>
            <person name="Kotiranta H."/>
            <person name="LaButti K.M."/>
            <person name="Lechner B.E."/>
            <person name="Liimatainen K."/>
            <person name="Lipzen A."/>
            <person name="Lukacs Z."/>
            <person name="Mihaltcheva S."/>
            <person name="Morgado L.N."/>
            <person name="Niskanen T."/>
            <person name="Noordeloos M.E."/>
            <person name="Ohm R.A."/>
            <person name="Ortiz-Santana B."/>
            <person name="Ovrebo C."/>
            <person name="Racz N."/>
            <person name="Riley R."/>
            <person name="Savchenko A."/>
            <person name="Shiryaev A."/>
            <person name="Soop K."/>
            <person name="Spirin V."/>
            <person name="Szebenyi C."/>
            <person name="Tomsovsky M."/>
            <person name="Tulloss R.E."/>
            <person name="Uehling J."/>
            <person name="Grigoriev I.V."/>
            <person name="Vagvolgyi C."/>
            <person name="Papp T."/>
            <person name="Martin F.M."/>
            <person name="Miettinen O."/>
            <person name="Hibbett D.S."/>
            <person name="Nagy L.G."/>
        </authorList>
    </citation>
    <scope>NUCLEOTIDE SEQUENCE [LARGE SCALE GENOMIC DNA]</scope>
    <source>
        <strain evidence="2 3">FP101781</strain>
    </source>
</reference>
<name>A0A4Y7RZG4_COPMI</name>
<gene>
    <name evidence="2" type="ORF">FA13DRAFT_1805570</name>
</gene>
<evidence type="ECO:0000256" key="1">
    <source>
        <dbReference type="SAM" id="MobiDB-lite"/>
    </source>
</evidence>
<feature type="compositionally biased region" description="Basic and acidic residues" evidence="1">
    <location>
        <begin position="62"/>
        <end position="77"/>
    </location>
</feature>
<evidence type="ECO:0000313" key="3">
    <source>
        <dbReference type="Proteomes" id="UP000298030"/>
    </source>
</evidence>
<feature type="compositionally biased region" description="Low complexity" evidence="1">
    <location>
        <begin position="116"/>
        <end position="137"/>
    </location>
</feature>
<feature type="compositionally biased region" description="Basic residues" evidence="1">
    <location>
        <begin position="35"/>
        <end position="44"/>
    </location>
</feature>
<feature type="region of interest" description="Disordered" evidence="1">
    <location>
        <begin position="1"/>
        <end position="138"/>
    </location>
</feature>
<evidence type="ECO:0000313" key="2">
    <source>
        <dbReference type="EMBL" id="TEB14171.1"/>
    </source>
</evidence>
<accession>A0A4Y7RZG4</accession>
<comment type="caution">
    <text evidence="2">The sequence shown here is derived from an EMBL/GenBank/DDBJ whole genome shotgun (WGS) entry which is preliminary data.</text>
</comment>
<feature type="compositionally biased region" description="Polar residues" evidence="1">
    <location>
        <begin position="23"/>
        <end position="33"/>
    </location>
</feature>
<organism evidence="2 3">
    <name type="scientific">Coprinellus micaceus</name>
    <name type="common">Glistening ink-cap mushroom</name>
    <name type="synonym">Coprinus micaceus</name>
    <dbReference type="NCBI Taxonomy" id="71717"/>
    <lineage>
        <taxon>Eukaryota</taxon>
        <taxon>Fungi</taxon>
        <taxon>Dikarya</taxon>
        <taxon>Basidiomycota</taxon>
        <taxon>Agaricomycotina</taxon>
        <taxon>Agaricomycetes</taxon>
        <taxon>Agaricomycetidae</taxon>
        <taxon>Agaricales</taxon>
        <taxon>Agaricineae</taxon>
        <taxon>Psathyrellaceae</taxon>
        <taxon>Coprinellus</taxon>
    </lineage>
</organism>
<proteinExistence type="predicted"/>
<feature type="compositionally biased region" description="Gly residues" evidence="1">
    <location>
        <begin position="106"/>
        <end position="115"/>
    </location>
</feature>
<sequence length="220" mass="23963">MAKRKRPIREPSLEEEGDASDQGPPTASNSPQPRRSARVAKLPKKSYSERSPAGDESEGEDRESGTEKDENQDRDESGDGDQDEDEDEDAPGGSKRRKTCNAPRGIGKGGKGKSGQGNAKGRTTGRTTSTTASGSKGLKLREAKKMFWVDRRIYVRIGGRGGWIEGLVKEVRERRGDVWVYWEKHGEGGTIRSDRVRDVKLAEEKSPSAESTSNEASGSG</sequence>
<dbReference type="Proteomes" id="UP000298030">
    <property type="component" value="Unassembled WGS sequence"/>
</dbReference>
<feature type="compositionally biased region" description="Polar residues" evidence="1">
    <location>
        <begin position="208"/>
        <end position="220"/>
    </location>
</feature>
<dbReference type="AlphaFoldDB" id="A0A4Y7RZG4"/>
<protein>
    <submittedName>
        <fullName evidence="2">Uncharacterized protein</fullName>
    </submittedName>
</protein>
<feature type="compositionally biased region" description="Acidic residues" evidence="1">
    <location>
        <begin position="78"/>
        <end position="90"/>
    </location>
</feature>
<feature type="compositionally biased region" description="Basic and acidic residues" evidence="1">
    <location>
        <begin position="195"/>
        <end position="207"/>
    </location>
</feature>
<keyword evidence="3" id="KW-1185">Reference proteome</keyword>
<dbReference type="EMBL" id="QPFP01000398">
    <property type="protein sequence ID" value="TEB14171.1"/>
    <property type="molecule type" value="Genomic_DNA"/>
</dbReference>
<feature type="region of interest" description="Disordered" evidence="1">
    <location>
        <begin position="195"/>
        <end position="220"/>
    </location>
</feature>